<gene>
    <name evidence="9" type="primary">fabD</name>
    <name evidence="9" type="ordered locus">Pcar_1437</name>
</gene>
<dbReference type="InterPro" id="IPR004410">
    <property type="entry name" value="Malonyl_CoA-ACP_transAc_FabD"/>
</dbReference>
<dbReference type="STRING" id="338963.Pcar_1437"/>
<dbReference type="KEGG" id="pca:Pcar_1437"/>
<dbReference type="InterPro" id="IPR016036">
    <property type="entry name" value="Malonyl_transacylase_ACP-bd"/>
</dbReference>
<comment type="catalytic activity">
    <reaction evidence="5 6">
        <text>holo-[ACP] + malonyl-CoA = malonyl-[ACP] + CoA</text>
        <dbReference type="Rhea" id="RHEA:41792"/>
        <dbReference type="Rhea" id="RHEA-COMP:9623"/>
        <dbReference type="Rhea" id="RHEA-COMP:9685"/>
        <dbReference type="ChEBI" id="CHEBI:57287"/>
        <dbReference type="ChEBI" id="CHEBI:57384"/>
        <dbReference type="ChEBI" id="CHEBI:64479"/>
        <dbReference type="ChEBI" id="CHEBI:78449"/>
        <dbReference type="EC" id="2.3.1.39"/>
    </reaction>
</comment>
<keyword evidence="4 6" id="KW-0012">Acyltransferase</keyword>
<evidence type="ECO:0000256" key="4">
    <source>
        <dbReference type="ARBA" id="ARBA00023315"/>
    </source>
</evidence>
<proteinExistence type="inferred from homology"/>
<dbReference type="PIRSF" id="PIRSF000446">
    <property type="entry name" value="Mct"/>
    <property type="match status" value="1"/>
</dbReference>
<accession>Q3A4M4</accession>
<dbReference type="HOGENOM" id="CLU_030558_0_1_7"/>
<dbReference type="FunFam" id="3.30.70.250:FF:000001">
    <property type="entry name" value="Malonyl CoA-acyl carrier protein transacylase"/>
    <property type="match status" value="1"/>
</dbReference>
<reference evidence="10" key="1">
    <citation type="submission" date="2005-10" db="EMBL/GenBank/DDBJ databases">
        <title>Complete sequence of Pelobacter carbinolicus DSM 2380.</title>
        <authorList>
            <person name="Copeland A."/>
            <person name="Lucas S."/>
            <person name="Lapidus A."/>
            <person name="Barry K."/>
            <person name="Detter J.C."/>
            <person name="Glavina T."/>
            <person name="Hammon N."/>
            <person name="Israni S."/>
            <person name="Pitluck S."/>
            <person name="Chertkov O."/>
            <person name="Schmutz J."/>
            <person name="Larimer F."/>
            <person name="Land M."/>
            <person name="Kyrpides N."/>
            <person name="Ivanova N."/>
            <person name="Richardson P."/>
        </authorList>
    </citation>
    <scope>NUCLEOTIDE SEQUENCE [LARGE SCALE GENOMIC DNA]</scope>
    <source>
        <strain evidence="10">DSM 2380 / NBRC 103641 / GraBd1</strain>
    </source>
</reference>
<organism evidence="9 10">
    <name type="scientific">Syntrophotalea carbinolica (strain DSM 2380 / NBRC 103641 / GraBd1)</name>
    <name type="common">Pelobacter carbinolicus</name>
    <dbReference type="NCBI Taxonomy" id="338963"/>
    <lineage>
        <taxon>Bacteria</taxon>
        <taxon>Pseudomonadati</taxon>
        <taxon>Thermodesulfobacteriota</taxon>
        <taxon>Desulfuromonadia</taxon>
        <taxon>Desulfuromonadales</taxon>
        <taxon>Syntrophotaleaceae</taxon>
        <taxon>Syntrophotalea</taxon>
    </lineage>
</organism>
<feature type="active site" evidence="7">
    <location>
        <position position="90"/>
    </location>
</feature>
<feature type="active site" evidence="7">
    <location>
        <position position="199"/>
    </location>
</feature>
<dbReference type="GO" id="GO:0004314">
    <property type="term" value="F:[acyl-carrier-protein] S-malonyltransferase activity"/>
    <property type="evidence" value="ECO:0007669"/>
    <property type="project" value="UniProtKB-EC"/>
</dbReference>
<evidence type="ECO:0000256" key="6">
    <source>
        <dbReference type="PIRNR" id="PIRNR000446"/>
    </source>
</evidence>
<dbReference type="InterPro" id="IPR050858">
    <property type="entry name" value="Mal-CoA-ACP_Trans/PKS_FabD"/>
</dbReference>
<dbReference type="SUPFAM" id="SSF52151">
    <property type="entry name" value="FabD/lysophospholipase-like"/>
    <property type="match status" value="1"/>
</dbReference>
<dbReference type="NCBIfam" id="TIGR00128">
    <property type="entry name" value="fabD"/>
    <property type="match status" value="1"/>
</dbReference>
<evidence type="ECO:0000256" key="5">
    <source>
        <dbReference type="ARBA" id="ARBA00048462"/>
    </source>
</evidence>
<dbReference type="AlphaFoldDB" id="Q3A4M4"/>
<evidence type="ECO:0000259" key="8">
    <source>
        <dbReference type="SMART" id="SM00827"/>
    </source>
</evidence>
<dbReference type="InterPro" id="IPR016035">
    <property type="entry name" value="Acyl_Trfase/lysoPLipase"/>
</dbReference>
<dbReference type="eggNOG" id="COG0331">
    <property type="taxonomic scope" value="Bacteria"/>
</dbReference>
<dbReference type="Gene3D" id="3.30.70.250">
    <property type="entry name" value="Malonyl-CoA ACP transacylase, ACP-binding"/>
    <property type="match status" value="1"/>
</dbReference>
<dbReference type="Pfam" id="PF00698">
    <property type="entry name" value="Acyl_transf_1"/>
    <property type="match status" value="1"/>
</dbReference>
<comment type="similarity">
    <text evidence="6">Belongs to the fabD family.</text>
</comment>
<dbReference type="InterPro" id="IPR024925">
    <property type="entry name" value="Malonyl_CoA-ACP_transAc"/>
</dbReference>
<dbReference type="PANTHER" id="PTHR42681:SF1">
    <property type="entry name" value="MALONYL-COA-ACYL CARRIER PROTEIN TRANSACYLASE, MITOCHONDRIAL"/>
    <property type="match status" value="1"/>
</dbReference>
<keyword evidence="3 6" id="KW-0808">Transferase</keyword>
<evidence type="ECO:0000256" key="2">
    <source>
        <dbReference type="ARBA" id="ARBA00018953"/>
    </source>
</evidence>
<dbReference type="RefSeq" id="WP_011341166.1">
    <property type="nucleotide sequence ID" value="NC_007498.2"/>
</dbReference>
<dbReference type="GO" id="GO:0005829">
    <property type="term" value="C:cytosol"/>
    <property type="evidence" value="ECO:0007669"/>
    <property type="project" value="TreeGrafter"/>
</dbReference>
<reference evidence="9 10" key="2">
    <citation type="journal article" date="2012" name="BMC Genomics">
        <title>The genome of Pelobacter carbinolicus reveals surprising metabolic capabilities and physiological features.</title>
        <authorList>
            <person name="Aklujkar M."/>
            <person name="Haveman S.A."/>
            <person name="Didonato R.Jr."/>
            <person name="Chertkov O."/>
            <person name="Han C.S."/>
            <person name="Land M.L."/>
            <person name="Brown P."/>
            <person name="Lovley D.R."/>
        </authorList>
    </citation>
    <scope>NUCLEOTIDE SEQUENCE [LARGE SCALE GENOMIC DNA]</scope>
    <source>
        <strain evidence="10">DSM 2380 / NBRC 103641 / GraBd1</strain>
    </source>
</reference>
<dbReference type="EMBL" id="CP000142">
    <property type="protein sequence ID" value="ABA88683.1"/>
    <property type="molecule type" value="Genomic_DNA"/>
</dbReference>
<dbReference type="InterPro" id="IPR001227">
    <property type="entry name" value="Ac_transferase_dom_sf"/>
</dbReference>
<evidence type="ECO:0000313" key="9">
    <source>
        <dbReference type="EMBL" id="ABA88683.1"/>
    </source>
</evidence>
<dbReference type="SMART" id="SM00827">
    <property type="entry name" value="PKS_AT"/>
    <property type="match status" value="1"/>
</dbReference>
<dbReference type="Gene3D" id="3.40.366.10">
    <property type="entry name" value="Malonyl-Coenzyme A Acyl Carrier Protein, domain 2"/>
    <property type="match status" value="1"/>
</dbReference>
<protein>
    <recommendedName>
        <fullName evidence="2 6">Malonyl CoA-acyl carrier protein transacylase</fullName>
        <ecNumber evidence="1 6">2.3.1.39</ecNumber>
    </recommendedName>
</protein>
<dbReference type="PANTHER" id="PTHR42681">
    <property type="entry name" value="MALONYL-COA-ACYL CARRIER PROTEIN TRANSACYLASE, MITOCHONDRIAL"/>
    <property type="match status" value="1"/>
</dbReference>
<dbReference type="OrthoDB" id="9808564at2"/>
<evidence type="ECO:0000256" key="1">
    <source>
        <dbReference type="ARBA" id="ARBA00013258"/>
    </source>
</evidence>
<evidence type="ECO:0000256" key="7">
    <source>
        <dbReference type="PIRSR" id="PIRSR000446-1"/>
    </source>
</evidence>
<dbReference type="InterPro" id="IPR014043">
    <property type="entry name" value="Acyl_transferase_dom"/>
</dbReference>
<feature type="domain" description="Malonyl-CoA:ACP transacylase (MAT)" evidence="8">
    <location>
        <begin position="5"/>
        <end position="297"/>
    </location>
</feature>
<evidence type="ECO:0000256" key="3">
    <source>
        <dbReference type="ARBA" id="ARBA00022679"/>
    </source>
</evidence>
<sequence>MIAFVFPGQGSQYAGMGKDLAENFGQAKLVFEEANDVLGIDLSKLCFEGPEDELKLTANTQPAIVATSIAALRVLQSETGLVPDFVAGHSLGEYAALVCAGGLSFADAVQTVRKRGTFMQDAVPVGVGTMAAIIGLDAPVVDEVCAEVASGDVVAPANYNSPGQIVIAGHIAAVERAMALAKERGAKRALPLPVSAPFHCSLMEPAARQLDEVLAGVSVETLACPVVSNVEASANSDAKAVRELLVKQVYSPVRWEESVSAMSDEGVDRFVEIGPGKVLSGLIKRIVKGVSLQNMGKVEDLKGF</sequence>
<evidence type="ECO:0000313" key="10">
    <source>
        <dbReference type="Proteomes" id="UP000002534"/>
    </source>
</evidence>
<dbReference type="GO" id="GO:0006633">
    <property type="term" value="P:fatty acid biosynthetic process"/>
    <property type="evidence" value="ECO:0007669"/>
    <property type="project" value="TreeGrafter"/>
</dbReference>
<dbReference type="Proteomes" id="UP000002534">
    <property type="component" value="Chromosome"/>
</dbReference>
<name>Q3A4M4_SYNC1</name>
<dbReference type="EC" id="2.3.1.39" evidence="1 6"/>
<dbReference type="SUPFAM" id="SSF55048">
    <property type="entry name" value="Probable ACP-binding domain of malonyl-CoA ACP transacylase"/>
    <property type="match status" value="1"/>
</dbReference>
<keyword evidence="10" id="KW-1185">Reference proteome</keyword>